<organism evidence="6 7">
    <name type="scientific">Folsomia candida</name>
    <name type="common">Springtail</name>
    <dbReference type="NCBI Taxonomy" id="158441"/>
    <lineage>
        <taxon>Eukaryota</taxon>
        <taxon>Metazoa</taxon>
        <taxon>Ecdysozoa</taxon>
        <taxon>Arthropoda</taxon>
        <taxon>Hexapoda</taxon>
        <taxon>Collembola</taxon>
        <taxon>Entomobryomorpha</taxon>
        <taxon>Isotomoidea</taxon>
        <taxon>Isotomidae</taxon>
        <taxon>Proisotominae</taxon>
        <taxon>Folsomia</taxon>
    </lineage>
</organism>
<dbReference type="GO" id="GO:0042073">
    <property type="term" value="P:intraciliary transport"/>
    <property type="evidence" value="ECO:0007669"/>
    <property type="project" value="TreeGrafter"/>
</dbReference>
<evidence type="ECO:0000256" key="1">
    <source>
        <dbReference type="ARBA" id="ARBA00004496"/>
    </source>
</evidence>
<feature type="region of interest" description="Disordered" evidence="5">
    <location>
        <begin position="564"/>
        <end position="592"/>
    </location>
</feature>
<gene>
    <name evidence="6" type="ORF">Fcan01_08188</name>
</gene>
<dbReference type="AlphaFoldDB" id="A0A226EN86"/>
<comment type="caution">
    <text evidence="6">The sequence shown here is derived from an EMBL/GenBank/DDBJ whole genome shotgun (WGS) entry which is preliminary data.</text>
</comment>
<protein>
    <submittedName>
        <fullName evidence="6">WD repeat-containing protein 34</fullName>
    </submittedName>
</protein>
<dbReference type="InterPro" id="IPR001680">
    <property type="entry name" value="WD40_rpt"/>
</dbReference>
<evidence type="ECO:0000313" key="6">
    <source>
        <dbReference type="EMBL" id="OXA58668.1"/>
    </source>
</evidence>
<dbReference type="OrthoDB" id="445052at2759"/>
<dbReference type="PANTHER" id="PTHR12442">
    <property type="entry name" value="DYNEIN INTERMEDIATE CHAIN"/>
    <property type="match status" value="1"/>
</dbReference>
<dbReference type="EMBL" id="LNIX01000003">
    <property type="protein sequence ID" value="OXA58668.1"/>
    <property type="molecule type" value="Genomic_DNA"/>
</dbReference>
<dbReference type="Gene3D" id="2.130.10.10">
    <property type="entry name" value="YVTN repeat-like/Quinoprotein amine dehydrogenase"/>
    <property type="match status" value="2"/>
</dbReference>
<dbReference type="GO" id="GO:0097014">
    <property type="term" value="C:ciliary plasm"/>
    <property type="evidence" value="ECO:0007669"/>
    <property type="project" value="TreeGrafter"/>
</dbReference>
<dbReference type="GO" id="GO:0045504">
    <property type="term" value="F:dynein heavy chain binding"/>
    <property type="evidence" value="ECO:0007669"/>
    <property type="project" value="TreeGrafter"/>
</dbReference>
<dbReference type="SMART" id="SM00320">
    <property type="entry name" value="WD40"/>
    <property type="match status" value="3"/>
</dbReference>
<dbReference type="SUPFAM" id="SSF50978">
    <property type="entry name" value="WD40 repeat-like"/>
    <property type="match status" value="1"/>
</dbReference>
<dbReference type="STRING" id="158441.A0A226EN86"/>
<evidence type="ECO:0000256" key="2">
    <source>
        <dbReference type="ARBA" id="ARBA00022490"/>
    </source>
</evidence>
<keyword evidence="2" id="KW-0963">Cytoplasm</keyword>
<dbReference type="InterPro" id="IPR050687">
    <property type="entry name" value="Dynein_IC"/>
</dbReference>
<dbReference type="InterPro" id="IPR036322">
    <property type="entry name" value="WD40_repeat_dom_sf"/>
</dbReference>
<accession>A0A226EN86</accession>
<keyword evidence="3" id="KW-0853">WD repeat</keyword>
<proteinExistence type="predicted"/>
<evidence type="ECO:0000256" key="3">
    <source>
        <dbReference type="ARBA" id="ARBA00022574"/>
    </source>
</evidence>
<sequence length="592" mass="66646">MNETKDNDADKVGLNIFADWNAESASFPSTWREKREFASKVMQTEDIQVHHQEMQCEDDQEKAVQTDFEEINVEVNTLQPPYPPSLFAFFTKVTDDMCRALEENLDPFSVEVFKDSDDLDVFASAARASKEFILRSSSVSSEMFGASCVAWNKIGTQIAVAYCAHAHTDWCFHRAPISSWNLRRMLNTKNNPAHVEIFLPTCVTSMEFHPFHPSVLAVGTYSGCLAILDFSLVGDQQQPTDAKMAGKGTEKLPFYPNNQGSHFGGGEQINDLGYFMTRPEHGLSVTSIQWVKLNSSQSRDLLSRNENPSQFCIITAGKEGHICFWSTNTSNTRVFLERKFIVWADNISADVPLSLSSRCVLKQMGLVGLGACKDDPYTCVLSTAGGFIFQANLGSNIEAYTAMVELKTESSISEEKLLDPGLVYVSQHSDCPEVIHCSPFHRDVFLVGNSNGEVLIQNMLQHGVMFKYNARKYSHHKTLHDAKWSGRPTMFGVVMGKFVQIFDLRKGQTPIVIIPHENMVTQIAFNETEIGTLASCDKEGMVHVWNLPRKYSSIEPHELDVLIRSENSNRQDEQDEDENEDDETLDETMYQE</sequence>
<evidence type="ECO:0000256" key="5">
    <source>
        <dbReference type="SAM" id="MobiDB-lite"/>
    </source>
</evidence>
<dbReference type="GO" id="GO:0045503">
    <property type="term" value="F:dynein light chain binding"/>
    <property type="evidence" value="ECO:0007669"/>
    <property type="project" value="TreeGrafter"/>
</dbReference>
<keyword evidence="7" id="KW-1185">Reference proteome</keyword>
<feature type="compositionally biased region" description="Acidic residues" evidence="5">
    <location>
        <begin position="573"/>
        <end position="586"/>
    </location>
</feature>
<dbReference type="PANTHER" id="PTHR12442:SF26">
    <property type="entry name" value="CYTOPLASMIC DYNEIN 2 INTERMEDIATE CHAIN 2"/>
    <property type="match status" value="1"/>
</dbReference>
<name>A0A226EN86_FOLCA</name>
<evidence type="ECO:0000313" key="7">
    <source>
        <dbReference type="Proteomes" id="UP000198287"/>
    </source>
</evidence>
<dbReference type="Proteomes" id="UP000198287">
    <property type="component" value="Unassembled WGS sequence"/>
</dbReference>
<evidence type="ECO:0000256" key="4">
    <source>
        <dbReference type="ARBA" id="ARBA00022737"/>
    </source>
</evidence>
<keyword evidence="4" id="KW-0677">Repeat</keyword>
<comment type="subcellular location">
    <subcellularLocation>
        <location evidence="1">Cytoplasm</location>
    </subcellularLocation>
</comment>
<reference evidence="6 7" key="1">
    <citation type="submission" date="2015-12" db="EMBL/GenBank/DDBJ databases">
        <title>The genome of Folsomia candida.</title>
        <authorList>
            <person name="Faddeeva A."/>
            <person name="Derks M.F."/>
            <person name="Anvar Y."/>
            <person name="Smit S."/>
            <person name="Van Straalen N."/>
            <person name="Roelofs D."/>
        </authorList>
    </citation>
    <scope>NUCLEOTIDE SEQUENCE [LARGE SCALE GENOMIC DNA]</scope>
    <source>
        <strain evidence="6 7">VU population</strain>
        <tissue evidence="6">Whole body</tissue>
    </source>
</reference>
<dbReference type="InterPro" id="IPR015943">
    <property type="entry name" value="WD40/YVTN_repeat-like_dom_sf"/>
</dbReference>
<dbReference type="GO" id="GO:0005868">
    <property type="term" value="C:cytoplasmic dynein complex"/>
    <property type="evidence" value="ECO:0007669"/>
    <property type="project" value="TreeGrafter"/>
</dbReference>
<dbReference type="OMA" id="SYVCAWN"/>